<protein>
    <submittedName>
        <fullName evidence="1">Uncharacterized protein</fullName>
    </submittedName>
</protein>
<gene>
    <name evidence="1" type="ORF">SNEC2469_LOCUS13631</name>
</gene>
<proteinExistence type="predicted"/>
<reference evidence="1" key="1">
    <citation type="submission" date="2021-02" db="EMBL/GenBank/DDBJ databases">
        <authorList>
            <person name="Dougan E. K."/>
            <person name="Rhodes N."/>
            <person name="Thang M."/>
            <person name="Chan C."/>
        </authorList>
    </citation>
    <scope>NUCLEOTIDE SEQUENCE</scope>
</reference>
<evidence type="ECO:0000313" key="2">
    <source>
        <dbReference type="Proteomes" id="UP000601435"/>
    </source>
</evidence>
<organism evidence="1 2">
    <name type="scientific">Symbiodinium necroappetens</name>
    <dbReference type="NCBI Taxonomy" id="1628268"/>
    <lineage>
        <taxon>Eukaryota</taxon>
        <taxon>Sar</taxon>
        <taxon>Alveolata</taxon>
        <taxon>Dinophyceae</taxon>
        <taxon>Suessiales</taxon>
        <taxon>Symbiodiniaceae</taxon>
        <taxon>Symbiodinium</taxon>
    </lineage>
</organism>
<dbReference type="AlphaFoldDB" id="A0A812SHF2"/>
<evidence type="ECO:0000313" key="1">
    <source>
        <dbReference type="EMBL" id="CAE7481559.1"/>
    </source>
</evidence>
<comment type="caution">
    <text evidence="1">The sequence shown here is derived from an EMBL/GenBank/DDBJ whole genome shotgun (WGS) entry which is preliminary data.</text>
</comment>
<dbReference type="OrthoDB" id="448012at2759"/>
<name>A0A812SHF2_9DINO</name>
<accession>A0A812SHF2</accession>
<feature type="non-terminal residue" evidence="1">
    <location>
        <position position="1"/>
    </location>
</feature>
<keyword evidence="2" id="KW-1185">Reference proteome</keyword>
<dbReference type="EMBL" id="CAJNJA010021786">
    <property type="protein sequence ID" value="CAE7481559.1"/>
    <property type="molecule type" value="Genomic_DNA"/>
</dbReference>
<sequence>MQWLWLLPGLVAGIAPIGSPLGPSGSRPGARGSAVHFTFPLVRWVRQYCDLANYPGAVPEEEEVEYVRGMSRALQSIENASGHLHWRFVRTGWLLGSISAEHLGPALLRFVSAGVIGDVAISMWQGLCRQALSQIRAFYTVWLNLLQAVGFQDKPTEYGKKMWETGSAMSTYWLRKEATQPTYLQEQQLAILFRSVVAINSGPPFLVPFQELVMPEMDQVLGDFACLPKRIVTAMVCGQYWMHKGDAATAKECFNAASQMLVMSMDCFDNALRSFINEEVPNSRWLQFQELFAYMSQIDAAVRPFHVPRDLIPKSAAMVSREPQPRSLMIPVEHSVMSLPPLCLHTHSSELHLRVQGIPQEQKLFIYDFTGAWSLHRVHLLQPLDLKSMDYTGHRAVFIGADVPAWCL</sequence>
<feature type="non-terminal residue" evidence="1">
    <location>
        <position position="408"/>
    </location>
</feature>
<dbReference type="Proteomes" id="UP000601435">
    <property type="component" value="Unassembled WGS sequence"/>
</dbReference>